<dbReference type="Gene3D" id="3.10.129.10">
    <property type="entry name" value="Hotdog Thioesterase"/>
    <property type="match status" value="1"/>
</dbReference>
<dbReference type="CDD" id="cd00586">
    <property type="entry name" value="4HBT"/>
    <property type="match status" value="1"/>
</dbReference>
<dbReference type="EMBL" id="FNHQ01000008">
    <property type="protein sequence ID" value="SDM53113.1"/>
    <property type="molecule type" value="Genomic_DNA"/>
</dbReference>
<dbReference type="PANTHER" id="PTHR31793">
    <property type="entry name" value="4-HYDROXYBENZOYL-COA THIOESTERASE FAMILY MEMBER"/>
    <property type="match status" value="1"/>
</dbReference>
<reference evidence="3 4" key="1">
    <citation type="submission" date="2016-10" db="EMBL/GenBank/DDBJ databases">
        <authorList>
            <person name="de Groot N.N."/>
        </authorList>
    </citation>
    <scope>NUCLEOTIDE SEQUENCE [LARGE SCALE GENOMIC DNA]</scope>
    <source>
        <strain evidence="3 4">DSM 16981</strain>
    </source>
</reference>
<evidence type="ECO:0000256" key="1">
    <source>
        <dbReference type="ARBA" id="ARBA00005953"/>
    </source>
</evidence>
<organism evidence="3 4">
    <name type="scientific">Megasphaera paucivorans</name>
    <dbReference type="NCBI Taxonomy" id="349095"/>
    <lineage>
        <taxon>Bacteria</taxon>
        <taxon>Bacillati</taxon>
        <taxon>Bacillota</taxon>
        <taxon>Negativicutes</taxon>
        <taxon>Veillonellales</taxon>
        <taxon>Veillonellaceae</taxon>
        <taxon>Megasphaera</taxon>
    </lineage>
</organism>
<comment type="similarity">
    <text evidence="1">Belongs to the 4-hydroxybenzoyl-CoA thioesterase family.</text>
</comment>
<sequence>MVTVLEKVRYYETDMMGIAHHSNHIRWFECGRVEYMRKAGIDLLELLEEGISYPIKNVSCEYISPIYFDDVIAIETSLIKLSRAQMVYSYRIRREKDGELLAVGTSQNVFAYKDTGKVARLDMKRLAGLQALFEEDKKRAQ</sequence>
<keyword evidence="4" id="KW-1185">Reference proteome</keyword>
<accession>A0A1G9TZY2</accession>
<dbReference type="InterPro" id="IPR006684">
    <property type="entry name" value="YbgC/YbaW"/>
</dbReference>
<dbReference type="NCBIfam" id="TIGR00051">
    <property type="entry name" value="YbgC/FadM family acyl-CoA thioesterase"/>
    <property type="match status" value="1"/>
</dbReference>
<dbReference type="OrthoDB" id="9800856at2"/>
<evidence type="ECO:0000313" key="3">
    <source>
        <dbReference type="EMBL" id="SDM53113.1"/>
    </source>
</evidence>
<gene>
    <name evidence="3" type="ORF">SAMN05660299_01063</name>
</gene>
<proteinExistence type="inferred from homology"/>
<dbReference type="InterPro" id="IPR050563">
    <property type="entry name" value="4-hydroxybenzoyl-CoA_TE"/>
</dbReference>
<dbReference type="SUPFAM" id="SSF54637">
    <property type="entry name" value="Thioesterase/thiol ester dehydrase-isomerase"/>
    <property type="match status" value="1"/>
</dbReference>
<dbReference type="GO" id="GO:0047617">
    <property type="term" value="F:fatty acyl-CoA hydrolase activity"/>
    <property type="evidence" value="ECO:0007669"/>
    <property type="project" value="TreeGrafter"/>
</dbReference>
<dbReference type="STRING" id="349095.SAMN05660299_01063"/>
<protein>
    <submittedName>
        <fullName evidence="3">Acyl-CoA thioester hydrolase</fullName>
    </submittedName>
</protein>
<evidence type="ECO:0000313" key="4">
    <source>
        <dbReference type="Proteomes" id="UP000199309"/>
    </source>
</evidence>
<dbReference type="RefSeq" id="WP_091648926.1">
    <property type="nucleotide sequence ID" value="NZ_FNHQ01000008.1"/>
</dbReference>
<dbReference type="PIRSF" id="PIRSF003230">
    <property type="entry name" value="YbgC"/>
    <property type="match status" value="1"/>
</dbReference>
<dbReference type="PANTHER" id="PTHR31793:SF27">
    <property type="entry name" value="NOVEL THIOESTERASE SUPERFAMILY DOMAIN AND SAPOSIN A-TYPE DOMAIN CONTAINING PROTEIN (0610012H03RIK)"/>
    <property type="match status" value="1"/>
</dbReference>
<dbReference type="Pfam" id="PF13279">
    <property type="entry name" value="4HBT_2"/>
    <property type="match status" value="1"/>
</dbReference>
<dbReference type="Proteomes" id="UP000199309">
    <property type="component" value="Unassembled WGS sequence"/>
</dbReference>
<keyword evidence="2 3" id="KW-0378">Hydrolase</keyword>
<name>A0A1G9TZY2_9FIRM</name>
<evidence type="ECO:0000256" key="2">
    <source>
        <dbReference type="ARBA" id="ARBA00022801"/>
    </source>
</evidence>
<dbReference type="AlphaFoldDB" id="A0A1G9TZY2"/>
<dbReference type="InterPro" id="IPR029069">
    <property type="entry name" value="HotDog_dom_sf"/>
</dbReference>